<evidence type="ECO:0000313" key="2">
    <source>
        <dbReference type="Proteomes" id="UP001501474"/>
    </source>
</evidence>
<reference evidence="2" key="1">
    <citation type="journal article" date="2019" name="Int. J. Syst. Evol. Microbiol.">
        <title>The Global Catalogue of Microorganisms (GCM) 10K type strain sequencing project: providing services to taxonomists for standard genome sequencing and annotation.</title>
        <authorList>
            <consortium name="The Broad Institute Genomics Platform"/>
            <consortium name="The Broad Institute Genome Sequencing Center for Infectious Disease"/>
            <person name="Wu L."/>
            <person name="Ma J."/>
        </authorList>
    </citation>
    <scope>NUCLEOTIDE SEQUENCE [LARGE SCALE GENOMIC DNA]</scope>
    <source>
        <strain evidence="2">JCM 3053</strain>
    </source>
</reference>
<gene>
    <name evidence="1" type="ORF">GCM10010104_47000</name>
</gene>
<proteinExistence type="predicted"/>
<protein>
    <submittedName>
        <fullName evidence="1">Uncharacterized protein</fullName>
    </submittedName>
</protein>
<sequence>MIDSLFAADPSLAWHGESLSTLRAEPAQADGDFTAFVVDHPERPVALACPVAGTIDHRIGKASDPQGRVGLVLHVSLGFRPPSDPLLELAL</sequence>
<organism evidence="1 2">
    <name type="scientific">Streptomyces indiaensis</name>
    <dbReference type="NCBI Taxonomy" id="284033"/>
    <lineage>
        <taxon>Bacteria</taxon>
        <taxon>Bacillati</taxon>
        <taxon>Actinomycetota</taxon>
        <taxon>Actinomycetes</taxon>
        <taxon>Kitasatosporales</taxon>
        <taxon>Streptomycetaceae</taxon>
        <taxon>Streptomyces</taxon>
    </lineage>
</organism>
<name>A0ABP5QYV0_9ACTN</name>
<dbReference type="EMBL" id="BAAART010000100">
    <property type="protein sequence ID" value="GAA2245186.1"/>
    <property type="molecule type" value="Genomic_DNA"/>
</dbReference>
<keyword evidence="2" id="KW-1185">Reference proteome</keyword>
<accession>A0ABP5QYV0</accession>
<comment type="caution">
    <text evidence="1">The sequence shown here is derived from an EMBL/GenBank/DDBJ whole genome shotgun (WGS) entry which is preliminary data.</text>
</comment>
<evidence type="ECO:0000313" key="1">
    <source>
        <dbReference type="EMBL" id="GAA2245186.1"/>
    </source>
</evidence>
<dbReference type="Proteomes" id="UP001501474">
    <property type="component" value="Unassembled WGS sequence"/>
</dbReference>